<dbReference type="GO" id="GO:0006629">
    <property type="term" value="P:lipid metabolic process"/>
    <property type="evidence" value="ECO:0007669"/>
    <property type="project" value="InterPro"/>
</dbReference>
<name>A0A4P9YVT7_9FUNG</name>
<dbReference type="InterPro" id="IPR017946">
    <property type="entry name" value="PLC-like_Pdiesterase_TIM-brl"/>
</dbReference>
<organism evidence="1 2">
    <name type="scientific">Syncephalis pseudoplumigaleata</name>
    <dbReference type="NCBI Taxonomy" id="1712513"/>
    <lineage>
        <taxon>Eukaryota</taxon>
        <taxon>Fungi</taxon>
        <taxon>Fungi incertae sedis</taxon>
        <taxon>Zoopagomycota</taxon>
        <taxon>Zoopagomycotina</taxon>
        <taxon>Zoopagomycetes</taxon>
        <taxon>Zoopagales</taxon>
        <taxon>Piptocephalidaceae</taxon>
        <taxon>Syncephalis</taxon>
    </lineage>
</organism>
<sequence>MLDAHQLDPKQPTDTVRLCHESCALLDAGTMTDGLRTITEFIEDNPREFVVLLIENSDNFNGAVMAKNFDASGITRYAYHKQPADAWPTLAALLDDNKRVMVLFDRLDGRTAPW</sequence>
<evidence type="ECO:0000313" key="2">
    <source>
        <dbReference type="Proteomes" id="UP000278143"/>
    </source>
</evidence>
<gene>
    <name evidence="1" type="ORF">SYNPS1DRAFT_23755</name>
</gene>
<accession>A0A4P9YVT7</accession>
<dbReference type="EMBL" id="KZ990413">
    <property type="protein sequence ID" value="RKP24156.1"/>
    <property type="molecule type" value="Genomic_DNA"/>
</dbReference>
<evidence type="ECO:0008006" key="3">
    <source>
        <dbReference type="Google" id="ProtNLM"/>
    </source>
</evidence>
<dbReference type="InterPro" id="IPR051057">
    <property type="entry name" value="PI-PLC_domain"/>
</dbReference>
<dbReference type="SUPFAM" id="SSF51695">
    <property type="entry name" value="PLC-like phosphodiesterases"/>
    <property type="match status" value="1"/>
</dbReference>
<dbReference type="Pfam" id="PF26146">
    <property type="entry name" value="PI-PLC_X"/>
    <property type="match status" value="1"/>
</dbReference>
<dbReference type="PANTHER" id="PTHR13593">
    <property type="match status" value="1"/>
</dbReference>
<keyword evidence="2" id="KW-1185">Reference proteome</keyword>
<proteinExistence type="predicted"/>
<dbReference type="AlphaFoldDB" id="A0A4P9YVT7"/>
<dbReference type="Proteomes" id="UP000278143">
    <property type="component" value="Unassembled WGS sequence"/>
</dbReference>
<dbReference type="Gene3D" id="3.20.20.190">
    <property type="entry name" value="Phosphatidylinositol (PI) phosphodiesterase"/>
    <property type="match status" value="1"/>
</dbReference>
<evidence type="ECO:0000313" key="1">
    <source>
        <dbReference type="EMBL" id="RKP24156.1"/>
    </source>
</evidence>
<dbReference type="PANTHER" id="PTHR13593:SF140">
    <property type="entry name" value="PLC-LIKE PHOSPHODIESTERASE"/>
    <property type="match status" value="1"/>
</dbReference>
<dbReference type="OrthoDB" id="7984201at2759"/>
<protein>
    <recommendedName>
        <fullName evidence="3">PLC-like phosphodiesterase</fullName>
    </recommendedName>
</protein>
<dbReference type="GO" id="GO:0008081">
    <property type="term" value="F:phosphoric diester hydrolase activity"/>
    <property type="evidence" value="ECO:0007669"/>
    <property type="project" value="InterPro"/>
</dbReference>
<reference evidence="2" key="1">
    <citation type="journal article" date="2018" name="Nat. Microbiol.">
        <title>Leveraging single-cell genomics to expand the fungal tree of life.</title>
        <authorList>
            <person name="Ahrendt S.R."/>
            <person name="Quandt C.A."/>
            <person name="Ciobanu D."/>
            <person name="Clum A."/>
            <person name="Salamov A."/>
            <person name="Andreopoulos B."/>
            <person name="Cheng J.F."/>
            <person name="Woyke T."/>
            <person name="Pelin A."/>
            <person name="Henrissat B."/>
            <person name="Reynolds N.K."/>
            <person name="Benny G.L."/>
            <person name="Smith M.E."/>
            <person name="James T.Y."/>
            <person name="Grigoriev I.V."/>
        </authorList>
    </citation>
    <scope>NUCLEOTIDE SEQUENCE [LARGE SCALE GENOMIC DNA]</scope>
    <source>
        <strain evidence="2">Benny S71-1</strain>
    </source>
</reference>